<dbReference type="EMBL" id="PPHD01015130">
    <property type="protein sequence ID" value="POI29489.1"/>
    <property type="molecule type" value="Genomic_DNA"/>
</dbReference>
<proteinExistence type="predicted"/>
<dbReference type="InterPro" id="IPR031518">
    <property type="entry name" value="DUF4693"/>
</dbReference>
<feature type="compositionally biased region" description="Low complexity" evidence="1">
    <location>
        <begin position="30"/>
        <end position="46"/>
    </location>
</feature>
<evidence type="ECO:0000256" key="1">
    <source>
        <dbReference type="SAM" id="MobiDB-lite"/>
    </source>
</evidence>
<reference evidence="2 3" key="1">
    <citation type="submission" date="2018-01" db="EMBL/GenBank/DDBJ databases">
        <title>Comparison of the Chinese Bamboo Partridge and Red Junglefowl genome sequences highlights the importance of demography in genome evolution.</title>
        <authorList>
            <person name="Tiley G.P."/>
            <person name="Kimball R.T."/>
            <person name="Braun E.L."/>
            <person name="Burleigh J.G."/>
        </authorList>
    </citation>
    <scope>NUCLEOTIDE SEQUENCE [LARGE SCALE GENOMIC DNA]</scope>
    <source>
        <strain evidence="2">RTK389</strain>
        <tissue evidence="2">Blood</tissue>
    </source>
</reference>
<accession>A0A2P4SZE2</accession>
<dbReference type="AlphaFoldDB" id="A0A2P4SZE2"/>
<feature type="region of interest" description="Disordered" evidence="1">
    <location>
        <begin position="24"/>
        <end position="59"/>
    </location>
</feature>
<evidence type="ECO:0000313" key="2">
    <source>
        <dbReference type="EMBL" id="POI29489.1"/>
    </source>
</evidence>
<feature type="non-terminal residue" evidence="2">
    <location>
        <position position="1"/>
    </location>
</feature>
<dbReference type="Pfam" id="PF15764">
    <property type="entry name" value="DUF4693"/>
    <property type="match status" value="1"/>
</dbReference>
<comment type="caution">
    <text evidence="2">The sequence shown here is derived from an EMBL/GenBank/DDBJ whole genome shotgun (WGS) entry which is preliminary data.</text>
</comment>
<name>A0A2P4SZE2_BAMTH</name>
<gene>
    <name evidence="2" type="ORF">CIB84_006761</name>
</gene>
<dbReference type="PANTHER" id="PTHR14870">
    <property type="entry name" value="TUBULIN EPSILON AND DELTA COMPLEX PROTEIN 2"/>
    <property type="match status" value="1"/>
</dbReference>
<feature type="region of interest" description="Disordered" evidence="1">
    <location>
        <begin position="83"/>
        <end position="109"/>
    </location>
</feature>
<dbReference type="OrthoDB" id="9939072at2759"/>
<sequence length="190" mass="20258">SAPSSRELEELELLNAALEKALRVRKSVSRAPAAARGAPGAKPAGGESDGGDTGELQLPAATRDGPAAACHTCDVRAAKKPPPYRLRAPYRTDPDMPAGAAPSLQESPRQELQTIPLFKETVESQRRLHPDCTGDQRDCCAAGARVCGSAGTLAVPLLCYSRLRELRDLFALKLRVSMLHQQIALQKVGL</sequence>
<organism evidence="2 3">
    <name type="scientific">Bambusicola thoracicus</name>
    <name type="common">Chinese bamboo-partridge</name>
    <name type="synonym">Perdix thoracica</name>
    <dbReference type="NCBI Taxonomy" id="9083"/>
    <lineage>
        <taxon>Eukaryota</taxon>
        <taxon>Metazoa</taxon>
        <taxon>Chordata</taxon>
        <taxon>Craniata</taxon>
        <taxon>Vertebrata</taxon>
        <taxon>Euteleostomi</taxon>
        <taxon>Archelosauria</taxon>
        <taxon>Archosauria</taxon>
        <taxon>Dinosauria</taxon>
        <taxon>Saurischia</taxon>
        <taxon>Theropoda</taxon>
        <taxon>Coelurosauria</taxon>
        <taxon>Aves</taxon>
        <taxon>Neognathae</taxon>
        <taxon>Galloanserae</taxon>
        <taxon>Galliformes</taxon>
        <taxon>Phasianidae</taxon>
        <taxon>Perdicinae</taxon>
        <taxon>Bambusicola</taxon>
    </lineage>
</organism>
<evidence type="ECO:0000313" key="3">
    <source>
        <dbReference type="Proteomes" id="UP000237246"/>
    </source>
</evidence>
<protein>
    <submittedName>
        <fullName evidence="2">Uncharacterized protein</fullName>
    </submittedName>
</protein>
<keyword evidence="3" id="KW-1185">Reference proteome</keyword>
<dbReference type="PANTHER" id="PTHR14870:SF1">
    <property type="entry name" value="TUBULIN EPSILON AND DELTA COMPLEX PROTEIN 2"/>
    <property type="match status" value="1"/>
</dbReference>
<dbReference type="Proteomes" id="UP000237246">
    <property type="component" value="Unassembled WGS sequence"/>
</dbReference>